<protein>
    <recommendedName>
        <fullName evidence="7">Sodium/calcium exchanger membrane region domain-containing protein</fullName>
    </recommendedName>
</protein>
<keyword evidence="5 6" id="KW-0472">Membrane</keyword>
<evidence type="ECO:0000256" key="6">
    <source>
        <dbReference type="SAM" id="Phobius"/>
    </source>
</evidence>
<evidence type="ECO:0000313" key="8">
    <source>
        <dbReference type="EMBL" id="CAE8738784.1"/>
    </source>
</evidence>
<dbReference type="Proteomes" id="UP000626109">
    <property type="component" value="Unassembled WGS sequence"/>
</dbReference>
<dbReference type="GO" id="GO:0016020">
    <property type="term" value="C:membrane"/>
    <property type="evidence" value="ECO:0007669"/>
    <property type="project" value="UniProtKB-SubCell"/>
</dbReference>
<evidence type="ECO:0000256" key="2">
    <source>
        <dbReference type="ARBA" id="ARBA00022692"/>
    </source>
</evidence>
<dbReference type="InterPro" id="IPR051171">
    <property type="entry name" value="CaCA"/>
</dbReference>
<dbReference type="AlphaFoldDB" id="A0A813LV92"/>
<gene>
    <name evidence="8" type="ORF">PGLA2088_LOCUS49342</name>
</gene>
<comment type="caution">
    <text evidence="8">The sequence shown here is derived from an EMBL/GenBank/DDBJ whole genome shotgun (WGS) entry which is preliminary data.</text>
</comment>
<feature type="non-terminal residue" evidence="8">
    <location>
        <position position="1"/>
    </location>
</feature>
<keyword evidence="2 6" id="KW-0812">Transmembrane</keyword>
<dbReference type="EMBL" id="CAJNNW010037002">
    <property type="protein sequence ID" value="CAE8738784.1"/>
    <property type="molecule type" value="Genomic_DNA"/>
</dbReference>
<dbReference type="GO" id="GO:0098703">
    <property type="term" value="P:calcium ion import across plasma membrane"/>
    <property type="evidence" value="ECO:0007669"/>
    <property type="project" value="TreeGrafter"/>
</dbReference>
<keyword evidence="3 6" id="KW-1133">Transmembrane helix</keyword>
<evidence type="ECO:0000313" key="9">
    <source>
        <dbReference type="Proteomes" id="UP000626109"/>
    </source>
</evidence>
<keyword evidence="4" id="KW-0813">Transport</keyword>
<evidence type="ECO:0000256" key="3">
    <source>
        <dbReference type="ARBA" id="ARBA00022989"/>
    </source>
</evidence>
<keyword evidence="4" id="KW-0406">Ion transport</keyword>
<reference evidence="8" key="1">
    <citation type="submission" date="2021-02" db="EMBL/GenBank/DDBJ databases">
        <authorList>
            <person name="Dougan E. K."/>
            <person name="Rhodes N."/>
            <person name="Thang M."/>
            <person name="Chan C."/>
        </authorList>
    </citation>
    <scope>NUCLEOTIDE SEQUENCE</scope>
</reference>
<feature type="transmembrane region" description="Helical" evidence="6">
    <location>
        <begin position="23"/>
        <end position="45"/>
    </location>
</feature>
<comment type="subcellular location">
    <subcellularLocation>
        <location evidence="1">Membrane</location>
        <topology evidence="1">Multi-pass membrane protein</topology>
    </subcellularLocation>
</comment>
<evidence type="ECO:0000259" key="7">
    <source>
        <dbReference type="Pfam" id="PF01699"/>
    </source>
</evidence>
<accession>A0A813LV92</accession>
<feature type="transmembrane region" description="Helical" evidence="6">
    <location>
        <begin position="66"/>
        <end position="85"/>
    </location>
</feature>
<sequence length="114" mass="12168">VGGGGLMLPFTPGENERPKGPRAVVYGIVLCWLFLGVMIVSDLFMGAIERITSQKKRKMNPATNRHMTVLVWNPTVANLTLMALGSSAPEILLSVIELFGNSLFAGALGPSTIV</sequence>
<evidence type="ECO:0000256" key="1">
    <source>
        <dbReference type="ARBA" id="ARBA00004141"/>
    </source>
</evidence>
<evidence type="ECO:0000256" key="5">
    <source>
        <dbReference type="ARBA" id="ARBA00023136"/>
    </source>
</evidence>
<name>A0A813LV92_POLGL</name>
<dbReference type="InterPro" id="IPR004837">
    <property type="entry name" value="NaCa_Exmemb"/>
</dbReference>
<organism evidence="8 9">
    <name type="scientific">Polarella glacialis</name>
    <name type="common">Dinoflagellate</name>
    <dbReference type="NCBI Taxonomy" id="89957"/>
    <lineage>
        <taxon>Eukaryota</taxon>
        <taxon>Sar</taxon>
        <taxon>Alveolata</taxon>
        <taxon>Dinophyceae</taxon>
        <taxon>Suessiales</taxon>
        <taxon>Suessiaceae</taxon>
        <taxon>Polarella</taxon>
    </lineage>
</organism>
<dbReference type="PANTHER" id="PTHR11878:SF65">
    <property type="entry name" value="NA_CA-EXCHANGE PROTEIN, ISOFORM G"/>
    <property type="match status" value="1"/>
</dbReference>
<dbReference type="Pfam" id="PF01699">
    <property type="entry name" value="Na_Ca_ex"/>
    <property type="match status" value="1"/>
</dbReference>
<dbReference type="PANTHER" id="PTHR11878">
    <property type="entry name" value="SODIUM/CALCIUM EXCHANGER"/>
    <property type="match status" value="1"/>
</dbReference>
<feature type="domain" description="Sodium/calcium exchanger membrane region" evidence="7">
    <location>
        <begin position="28"/>
        <end position="111"/>
    </location>
</feature>
<proteinExistence type="predicted"/>
<dbReference type="GO" id="GO:0005432">
    <property type="term" value="F:calcium:sodium antiporter activity"/>
    <property type="evidence" value="ECO:0007669"/>
    <property type="project" value="TreeGrafter"/>
</dbReference>
<evidence type="ECO:0000256" key="4">
    <source>
        <dbReference type="ARBA" id="ARBA00023065"/>
    </source>
</evidence>
<feature type="non-terminal residue" evidence="8">
    <location>
        <position position="114"/>
    </location>
</feature>